<accession>A0ABD3NK73</accession>
<feature type="chain" id="PRO_5044746962" description="Secreted protein" evidence="2">
    <location>
        <begin position="20"/>
        <end position="166"/>
    </location>
</feature>
<keyword evidence="4" id="KW-1185">Reference proteome</keyword>
<sequence length="166" mass="18684">MKQLLFLLTTLLYAFMALALDEDRFLRGRGMRNICIDTGRRTGKQTLEVPKDMRGKCPNNEGKKAIKTLTRKQTKTRLFCRKIHGTLFSTKTIDAATDWMLSNGFEEGKCTERTAATLKLRYVPPKPLTTTNTTEAPKKSKGTETSTDTTEKPKKTKGNSTTDNET</sequence>
<evidence type="ECO:0000256" key="2">
    <source>
        <dbReference type="SAM" id="SignalP"/>
    </source>
</evidence>
<dbReference type="EMBL" id="JALLPJ020001156">
    <property type="protein sequence ID" value="KAL3775376.1"/>
    <property type="molecule type" value="Genomic_DNA"/>
</dbReference>
<proteinExistence type="predicted"/>
<gene>
    <name evidence="3" type="ORF">ACHAWO_006567</name>
</gene>
<keyword evidence="2" id="KW-0732">Signal</keyword>
<name>A0ABD3NK73_9STRA</name>
<evidence type="ECO:0000313" key="4">
    <source>
        <dbReference type="Proteomes" id="UP001530400"/>
    </source>
</evidence>
<protein>
    <recommendedName>
        <fullName evidence="5">Secreted protein</fullName>
    </recommendedName>
</protein>
<dbReference type="AlphaFoldDB" id="A0ABD3NK73"/>
<comment type="caution">
    <text evidence="3">The sequence shown here is derived from an EMBL/GenBank/DDBJ whole genome shotgun (WGS) entry which is preliminary data.</text>
</comment>
<evidence type="ECO:0008006" key="5">
    <source>
        <dbReference type="Google" id="ProtNLM"/>
    </source>
</evidence>
<evidence type="ECO:0000313" key="3">
    <source>
        <dbReference type="EMBL" id="KAL3775376.1"/>
    </source>
</evidence>
<reference evidence="3 4" key="1">
    <citation type="submission" date="2024-10" db="EMBL/GenBank/DDBJ databases">
        <title>Updated reference genomes for cyclostephanoid diatoms.</title>
        <authorList>
            <person name="Roberts W.R."/>
            <person name="Alverson A.J."/>
        </authorList>
    </citation>
    <scope>NUCLEOTIDE SEQUENCE [LARGE SCALE GENOMIC DNA]</scope>
    <source>
        <strain evidence="3 4">AJA010-31</strain>
    </source>
</reference>
<organism evidence="3 4">
    <name type="scientific">Cyclotella atomus</name>
    <dbReference type="NCBI Taxonomy" id="382360"/>
    <lineage>
        <taxon>Eukaryota</taxon>
        <taxon>Sar</taxon>
        <taxon>Stramenopiles</taxon>
        <taxon>Ochrophyta</taxon>
        <taxon>Bacillariophyta</taxon>
        <taxon>Coscinodiscophyceae</taxon>
        <taxon>Thalassiosirophycidae</taxon>
        <taxon>Stephanodiscales</taxon>
        <taxon>Stephanodiscaceae</taxon>
        <taxon>Cyclotella</taxon>
    </lineage>
</organism>
<evidence type="ECO:0000256" key="1">
    <source>
        <dbReference type="SAM" id="MobiDB-lite"/>
    </source>
</evidence>
<feature type="signal peptide" evidence="2">
    <location>
        <begin position="1"/>
        <end position="19"/>
    </location>
</feature>
<dbReference type="Proteomes" id="UP001530400">
    <property type="component" value="Unassembled WGS sequence"/>
</dbReference>
<feature type="region of interest" description="Disordered" evidence="1">
    <location>
        <begin position="122"/>
        <end position="166"/>
    </location>
</feature>